<feature type="compositionally biased region" description="Basic and acidic residues" evidence="13">
    <location>
        <begin position="711"/>
        <end position="726"/>
    </location>
</feature>
<evidence type="ECO:0000256" key="6">
    <source>
        <dbReference type="ARBA" id="ARBA00023015"/>
    </source>
</evidence>
<reference evidence="15" key="3">
    <citation type="submission" date="2015-10" db="EMBL/GenBank/DDBJ databases">
        <authorList>
            <consortium name="FlyBase"/>
        </authorList>
    </citation>
    <scope>NUCLEOTIDE SEQUENCE</scope>
    <source>
        <strain evidence="15">TSC#14024-0371.13</strain>
    </source>
</reference>
<feature type="compositionally biased region" description="Acidic residues" evidence="13">
    <location>
        <begin position="874"/>
        <end position="884"/>
    </location>
</feature>
<comment type="subunit">
    <text evidence="10">Interacts with PPP1CA and NCOA5. Forms a complex with ILF2, ILF3, KHDRBS1, RBMX, NCOA5 and PPP1CA.</text>
</comment>
<feature type="compositionally biased region" description="Low complexity" evidence="13">
    <location>
        <begin position="816"/>
        <end position="841"/>
    </location>
</feature>
<evidence type="ECO:0000256" key="10">
    <source>
        <dbReference type="ARBA" id="ARBA00065932"/>
    </source>
</evidence>
<keyword evidence="8" id="KW-0539">Nucleus</keyword>
<evidence type="ECO:0000256" key="1">
    <source>
        <dbReference type="ARBA" id="ARBA00004324"/>
    </source>
</evidence>
<keyword evidence="4" id="KW-1017">Isopeptide bond</keyword>
<dbReference type="FunCoup" id="B3MZC2">
    <property type="interactions" value="725"/>
</dbReference>
<dbReference type="Gene3D" id="3.40.50.300">
    <property type="entry name" value="P-loop containing nucleotide triphosphate hydrolases"/>
    <property type="match status" value="1"/>
</dbReference>
<dbReference type="SUPFAM" id="SSF52540">
    <property type="entry name" value="P-loop containing nucleoside triphosphate hydrolases"/>
    <property type="match status" value="1"/>
</dbReference>
<dbReference type="EMBL" id="CH902635">
    <property type="protein sequence ID" value="KPU74719.1"/>
    <property type="molecule type" value="Genomic_DNA"/>
</dbReference>
<dbReference type="PANTHER" id="PTHR13413">
    <property type="entry name" value="YLP MOTIF CONTAINING PROTEIN NUCLEAR PROTEIN ZAP"/>
    <property type="match status" value="1"/>
</dbReference>
<dbReference type="EMBL" id="CH902635">
    <property type="protein sequence ID" value="EDV33723.1"/>
    <property type="molecule type" value="Genomic_DNA"/>
</dbReference>
<feature type="compositionally biased region" description="Low complexity" evidence="13">
    <location>
        <begin position="400"/>
        <end position="417"/>
    </location>
</feature>
<sequence>MWNQWQAASVPISAPPPTPSVPPPLPDAPPPPPPSDQGASGAAAASAPSVSTAVAAPTATVGGVSIAVNPYSSTGPATMGGAGNPYEQYTAAQYAAMTPEQQYALQHHWHQWQTYQQEYAKWHAQYGEQYKREMAAAAAANSGGATVTVAPSPVAAPAPAPVIAPAPVPTPVAPGPQAYPPGQNYYPTVATSSAPMTAGPTPPLVGPGIPGKIMAQPQLYNQPPPPPPQKSGGFNQQNMWQGPPPNMQHQQQGPNRYGNQINYNNQGMDNQGFPNLHQPPPNLHRPPPQNQNPVQQQQDNQWGNSRSPWQQGSSDNSGQGRWDGPPPLQNDITNRWSGPPPGISNNTNNDSNRVRWEPPGPLPPQVTGADKKSWMTGPPPDDQNPNRRWDGPPPSMNDLQQNQNNRQNSNRWGGNSNDEIRNKPNNFQDQRTNWGGDNSQESDGVSRNSNQGKIQQSTFTKNSSTDFVRDLAGNADNFGKRSGNFQNNYGNNFNQNQNQGGNFGGGGGKQGGPGNFASRGGGPDNFGNNNNFNQTNRRQNNRWVDNDNRNQNQNKNFNNQGCYDGDSDSGSYNNSNRGNFNQRNFNNQQNQQNSSYNQNQLWNQNQQPNRQQNPQQQPDLDEASFDRLFDQWEKQFEDWKKANANHPDREEYHRYEEEFEKQRRRIAERREQMRRRRQQAGATGGGMGQGQGSGSGPESNSSFGGAYQEGSRSDSEKPSHEERAADQFRPVQGNYNEQSQGAGSNSNKFNEPSKSRTKAFANENREYDRGNVGSTDGSYWGPPDSEPNFTPMPESSQENKNTSKPEDDNGNKPPVASVSQQTKQTASASVSSASTAVPPAKTLITGKRRQPGGDPTLTTPAKQVREEAILTISLDDDDDEEEEAECNKSQAAATPMGNIFKKSDGIPGLDLVDEEGSKNPPSLFGGVGQQEASALSKPSDQPASKNQNNESLSNALKDPDFINNLTQAVANVQEREQQQQQQKPQEQKNEDGDNFAGSDGRPLSFAEWQRKKNNGQDSKSRDSFDSSSPGGQNQASDPGKDSGKSPGPIAGPGPVQKSGSRYSPNINDPQVAGNNFMNFEGNESGCGPSAGPGPSRGMEFGPRNFGPSGQGPNFGPGGPGGPNFGPNFGPGGPGPNFGPNGPGFGFGPRSGPNFRHNGPPGYGFGFGPNFGPGPGPGPGPRGFGPRGGGFGPRRGDDFGPRRGDDFGGPPFGGPNFGPGGGSGGPRGFNGPNFLSGPNSDNNPFRRQSGPPMPNFDDDGGEGGGGGTQRGQRNFQNRSFGGGNNRKNWNDGEVPFPDEPVYRPMKVFDYSNTPTAAKVIDYGHMSADGSGPSGMPSMGSGMPDFRPVQTFEYGHASLPGSNRMPAGGGGGGVCLGGGMRGLGGGQNSIGLGGGSGHGYGQGANLAGKRKNKRKNKLQRQQGRYNIQENENQNTLPNDENRQPEDNEMEVVHQDDSSQDHGSQSNDLEDISDGEDNLTPIDCNEVDSLPSPPSMQTWSDVSDLAGNPHLPQVSVNEPVSYGRDKIFTPPPAAPPLSLFPSRATANQKLPQMVSASHLEMSVPTNENCNTITVDEVLLPPGRLTRPKRICIILRGPPGCGKSHVARLIKDKELEMGGANPRILSIDDYFIIENDYEEKCPKTGKKIPKKEILYEYDDTMEDTYMQYLLKSFKKTLSDNLYDFIIVDCNNNSLRTMNEFYCHAKDSNFVPYIVDLHCDLETCLGRNSHQRTKNDIEVVLNNWCPTPLHYIKLDVSSLLENVVEMEDVENMATDDNANASDAAPSVAVTGSDIANVEEEDDDNSADASNDCGFLKSKWECDTTEDNLARLDGTKRLMQNRKAASMADYLQLDEEWEPPRFTANGKKRVRWADIEEKRSQEKMRAIGFVVGQTDWNRMMDPHAGSRALNKTKYIERINKRR</sequence>
<evidence type="ECO:0000256" key="11">
    <source>
        <dbReference type="ARBA" id="ARBA00068971"/>
    </source>
</evidence>
<evidence type="ECO:0000259" key="14">
    <source>
        <dbReference type="Pfam" id="PF26583"/>
    </source>
</evidence>
<dbReference type="GO" id="GO:0016607">
    <property type="term" value="C:nuclear speck"/>
    <property type="evidence" value="ECO:0007669"/>
    <property type="project" value="UniProtKB-SubCell"/>
</dbReference>
<feature type="compositionally biased region" description="Low complexity" evidence="13">
    <location>
        <begin position="525"/>
        <end position="560"/>
    </location>
</feature>
<reference evidence="15 16" key="1">
    <citation type="journal article" date="2007" name="Nature">
        <title>Evolution of genes and genomes on the Drosophila phylogeny.</title>
        <authorList>
            <consortium name="Drosophila 12 Genomes Consortium"/>
            <person name="Clark A.G."/>
            <person name="Eisen M.B."/>
            <person name="Smith D.R."/>
            <person name="Bergman C.M."/>
            <person name="Oliver B."/>
            <person name="Markow T.A."/>
            <person name="Kaufman T.C."/>
            <person name="Kellis M."/>
            <person name="Gelbart W."/>
            <person name="Iyer V.N."/>
            <person name="Pollard D.A."/>
            <person name="Sackton T.B."/>
            <person name="Larracuente A.M."/>
            <person name="Singh N.D."/>
            <person name="Abad J.P."/>
            <person name="Abt D.N."/>
            <person name="Adryan B."/>
            <person name="Aguade M."/>
            <person name="Akashi H."/>
            <person name="Anderson W.W."/>
            <person name="Aquadro C.F."/>
            <person name="Ardell D.H."/>
            <person name="Arguello R."/>
            <person name="Artieri C.G."/>
            <person name="Barbash D.A."/>
            <person name="Barker D."/>
            <person name="Barsanti P."/>
            <person name="Batterham P."/>
            <person name="Batzoglou S."/>
            <person name="Begun D."/>
            <person name="Bhutkar A."/>
            <person name="Blanco E."/>
            <person name="Bosak S.A."/>
            <person name="Bradley R.K."/>
            <person name="Brand A.D."/>
            <person name="Brent M.R."/>
            <person name="Brooks A.N."/>
            <person name="Brown R.H."/>
            <person name="Butlin R.K."/>
            <person name="Caggese C."/>
            <person name="Calvi B.R."/>
            <person name="Bernardo de Carvalho A."/>
            <person name="Caspi A."/>
            <person name="Castrezana S."/>
            <person name="Celniker S.E."/>
            <person name="Chang J.L."/>
            <person name="Chapple C."/>
            <person name="Chatterji S."/>
            <person name="Chinwalla A."/>
            <person name="Civetta A."/>
            <person name="Clifton S.W."/>
            <person name="Comeron J.M."/>
            <person name="Costello J.C."/>
            <person name="Coyne J.A."/>
            <person name="Daub J."/>
            <person name="David R.G."/>
            <person name="Delcher A.L."/>
            <person name="Delehaunty K."/>
            <person name="Do C.B."/>
            <person name="Ebling H."/>
            <person name="Edwards K."/>
            <person name="Eickbush T."/>
            <person name="Evans J.D."/>
            <person name="Filipski A."/>
            <person name="Findeiss S."/>
            <person name="Freyhult E."/>
            <person name="Fulton L."/>
            <person name="Fulton R."/>
            <person name="Garcia A.C."/>
            <person name="Gardiner A."/>
            <person name="Garfield D.A."/>
            <person name="Garvin B.E."/>
            <person name="Gibson G."/>
            <person name="Gilbert D."/>
            <person name="Gnerre S."/>
            <person name="Godfrey J."/>
            <person name="Good R."/>
            <person name="Gotea V."/>
            <person name="Gravely B."/>
            <person name="Greenberg A.J."/>
            <person name="Griffiths-Jones S."/>
            <person name="Gross S."/>
            <person name="Guigo R."/>
            <person name="Gustafson E.A."/>
            <person name="Haerty W."/>
            <person name="Hahn M.W."/>
            <person name="Halligan D.L."/>
            <person name="Halpern A.L."/>
            <person name="Halter G.M."/>
            <person name="Han M.V."/>
            <person name="Heger A."/>
            <person name="Hillier L."/>
            <person name="Hinrichs A.S."/>
            <person name="Holmes I."/>
            <person name="Hoskins R.A."/>
            <person name="Hubisz M.J."/>
            <person name="Hultmark D."/>
            <person name="Huntley M.A."/>
            <person name="Jaffe D.B."/>
            <person name="Jagadeeshan S."/>
            <person name="Jeck W.R."/>
            <person name="Johnson J."/>
            <person name="Jones C.D."/>
            <person name="Jordan W.C."/>
            <person name="Karpen G.H."/>
            <person name="Kataoka E."/>
            <person name="Keightley P.D."/>
            <person name="Kheradpour P."/>
            <person name="Kirkness E.F."/>
            <person name="Koerich L.B."/>
            <person name="Kristiansen K."/>
            <person name="Kudrna D."/>
            <person name="Kulathinal R.J."/>
            <person name="Kumar S."/>
            <person name="Kwok R."/>
            <person name="Lander E."/>
            <person name="Langley C.H."/>
            <person name="Lapoint R."/>
            <person name="Lazzaro B.P."/>
            <person name="Lee S.J."/>
            <person name="Levesque L."/>
            <person name="Li R."/>
            <person name="Lin C.F."/>
            <person name="Lin M.F."/>
            <person name="Lindblad-Toh K."/>
            <person name="Llopart A."/>
            <person name="Long M."/>
            <person name="Low L."/>
            <person name="Lozovsky E."/>
            <person name="Lu J."/>
            <person name="Luo M."/>
            <person name="Machado C.A."/>
            <person name="Makalowski W."/>
            <person name="Marzo M."/>
            <person name="Matsuda M."/>
            <person name="Matzkin L."/>
            <person name="McAllister B."/>
            <person name="McBride C.S."/>
            <person name="McKernan B."/>
            <person name="McKernan K."/>
            <person name="Mendez-Lago M."/>
            <person name="Minx P."/>
            <person name="Mollenhauer M.U."/>
            <person name="Montooth K."/>
            <person name="Mount S.M."/>
            <person name="Mu X."/>
            <person name="Myers E."/>
            <person name="Negre B."/>
            <person name="Newfeld S."/>
            <person name="Nielsen R."/>
            <person name="Noor M.A."/>
            <person name="O'Grady P."/>
            <person name="Pachter L."/>
            <person name="Papaceit M."/>
            <person name="Parisi M.J."/>
            <person name="Parisi M."/>
            <person name="Parts L."/>
            <person name="Pedersen J.S."/>
            <person name="Pesole G."/>
            <person name="Phillippy A.M."/>
            <person name="Ponting C.P."/>
            <person name="Pop M."/>
            <person name="Porcelli D."/>
            <person name="Powell J.R."/>
            <person name="Prohaska S."/>
            <person name="Pruitt K."/>
            <person name="Puig M."/>
            <person name="Quesneville H."/>
            <person name="Ram K.R."/>
            <person name="Rand D."/>
            <person name="Rasmussen M.D."/>
            <person name="Reed L.K."/>
            <person name="Reenan R."/>
            <person name="Reily A."/>
            <person name="Remington K.A."/>
            <person name="Rieger T.T."/>
            <person name="Ritchie M.G."/>
            <person name="Robin C."/>
            <person name="Rogers Y.H."/>
            <person name="Rohde C."/>
            <person name="Rozas J."/>
            <person name="Rubenfield M.J."/>
            <person name="Ruiz A."/>
            <person name="Russo S."/>
            <person name="Salzberg S.L."/>
            <person name="Sanchez-Gracia A."/>
            <person name="Saranga D.J."/>
            <person name="Sato H."/>
            <person name="Schaeffer S.W."/>
            <person name="Schatz M.C."/>
            <person name="Schlenke T."/>
            <person name="Schwartz R."/>
            <person name="Segarra C."/>
            <person name="Singh R.S."/>
            <person name="Sirot L."/>
            <person name="Sirota M."/>
            <person name="Sisneros N.B."/>
            <person name="Smith C.D."/>
            <person name="Smith T.F."/>
            <person name="Spieth J."/>
            <person name="Stage D.E."/>
            <person name="Stark A."/>
            <person name="Stephan W."/>
            <person name="Strausberg R.L."/>
            <person name="Strempel S."/>
            <person name="Sturgill D."/>
            <person name="Sutton G."/>
            <person name="Sutton G.G."/>
            <person name="Tao W."/>
            <person name="Teichmann S."/>
            <person name="Tobari Y.N."/>
            <person name="Tomimura Y."/>
            <person name="Tsolas J.M."/>
            <person name="Valente V.L."/>
            <person name="Venter E."/>
            <person name="Venter J.C."/>
            <person name="Vicario S."/>
            <person name="Vieira F.G."/>
            <person name="Vilella A.J."/>
            <person name="Villasante A."/>
            <person name="Walenz B."/>
            <person name="Wang J."/>
            <person name="Wasserman M."/>
            <person name="Watts T."/>
            <person name="Wilson D."/>
            <person name="Wilson R.K."/>
            <person name="Wing R.A."/>
            <person name="Wolfner M.F."/>
            <person name="Wong A."/>
            <person name="Wong G.K."/>
            <person name="Wu C.I."/>
            <person name="Wu G."/>
            <person name="Yamamoto D."/>
            <person name="Yang H.P."/>
            <person name="Yang S.P."/>
            <person name="Yorke J.A."/>
            <person name="Yoshida K."/>
            <person name="Zdobnov E."/>
            <person name="Zhang P."/>
            <person name="Zhang Y."/>
            <person name="Zimin A.V."/>
            <person name="Baldwin J."/>
            <person name="Abdouelleil A."/>
            <person name="Abdulkadir J."/>
            <person name="Abebe A."/>
            <person name="Abera B."/>
            <person name="Abreu J."/>
            <person name="Acer S.C."/>
            <person name="Aftuck L."/>
            <person name="Alexander A."/>
            <person name="An P."/>
            <person name="Anderson E."/>
            <person name="Anderson S."/>
            <person name="Arachi H."/>
            <person name="Azer M."/>
            <person name="Bachantsang P."/>
            <person name="Barry A."/>
            <person name="Bayul T."/>
            <person name="Berlin A."/>
            <person name="Bessette D."/>
            <person name="Bloom T."/>
            <person name="Blye J."/>
            <person name="Boguslavskiy L."/>
            <person name="Bonnet C."/>
            <person name="Boukhgalter B."/>
            <person name="Bourzgui I."/>
            <person name="Brown A."/>
            <person name="Cahill P."/>
            <person name="Channer S."/>
            <person name="Cheshatsang Y."/>
            <person name="Chuda L."/>
            <person name="Citroen M."/>
            <person name="Collymore A."/>
            <person name="Cooke P."/>
            <person name="Costello M."/>
            <person name="D'Aco K."/>
            <person name="Daza R."/>
            <person name="De Haan G."/>
            <person name="DeGray S."/>
            <person name="DeMaso C."/>
            <person name="Dhargay N."/>
            <person name="Dooley K."/>
            <person name="Dooley E."/>
            <person name="Doricent M."/>
            <person name="Dorje P."/>
            <person name="Dorjee K."/>
            <person name="Dupes A."/>
            <person name="Elong R."/>
            <person name="Falk J."/>
            <person name="Farina A."/>
            <person name="Faro S."/>
            <person name="Ferguson D."/>
            <person name="Fisher S."/>
            <person name="Foley C.D."/>
            <person name="Franke A."/>
            <person name="Friedrich D."/>
            <person name="Gadbois L."/>
            <person name="Gearin G."/>
            <person name="Gearin C.R."/>
            <person name="Giannoukos G."/>
            <person name="Goode T."/>
            <person name="Graham J."/>
            <person name="Grandbois E."/>
            <person name="Grewal S."/>
            <person name="Gyaltsen K."/>
            <person name="Hafez N."/>
            <person name="Hagos B."/>
            <person name="Hall J."/>
            <person name="Henson C."/>
            <person name="Hollinger A."/>
            <person name="Honan T."/>
            <person name="Huard M.D."/>
            <person name="Hughes L."/>
            <person name="Hurhula B."/>
            <person name="Husby M.E."/>
            <person name="Kamat A."/>
            <person name="Kanga B."/>
            <person name="Kashin S."/>
            <person name="Khazanovich D."/>
            <person name="Kisner P."/>
            <person name="Lance K."/>
            <person name="Lara M."/>
            <person name="Lee W."/>
            <person name="Lennon N."/>
            <person name="Letendre F."/>
            <person name="LeVine R."/>
            <person name="Lipovsky A."/>
            <person name="Liu X."/>
            <person name="Liu J."/>
            <person name="Liu S."/>
            <person name="Lokyitsang T."/>
            <person name="Lokyitsang Y."/>
            <person name="Lubonja R."/>
            <person name="Lui A."/>
            <person name="MacDonald P."/>
            <person name="Magnisalis V."/>
            <person name="Maru K."/>
            <person name="Matthews C."/>
            <person name="McCusker W."/>
            <person name="McDonough S."/>
            <person name="Mehta T."/>
            <person name="Meldrim J."/>
            <person name="Meneus L."/>
            <person name="Mihai O."/>
            <person name="Mihalev A."/>
            <person name="Mihova T."/>
            <person name="Mittelman R."/>
            <person name="Mlenga V."/>
            <person name="Montmayeur A."/>
            <person name="Mulrain L."/>
            <person name="Navidi A."/>
            <person name="Naylor J."/>
            <person name="Negash T."/>
            <person name="Nguyen T."/>
            <person name="Nguyen N."/>
            <person name="Nicol R."/>
            <person name="Norbu C."/>
            <person name="Norbu N."/>
            <person name="Novod N."/>
            <person name="O'Neill B."/>
            <person name="Osman S."/>
            <person name="Markiewicz E."/>
            <person name="Oyono O.L."/>
            <person name="Patti C."/>
            <person name="Phunkhang P."/>
            <person name="Pierre F."/>
            <person name="Priest M."/>
            <person name="Raghuraman S."/>
            <person name="Rege F."/>
            <person name="Reyes R."/>
            <person name="Rise C."/>
            <person name="Rogov P."/>
            <person name="Ross K."/>
            <person name="Ryan E."/>
            <person name="Settipalli S."/>
            <person name="Shea T."/>
            <person name="Sherpa N."/>
            <person name="Shi L."/>
            <person name="Shih D."/>
            <person name="Sparrow T."/>
            <person name="Spaulding J."/>
            <person name="Stalker J."/>
            <person name="Stange-Thomann N."/>
            <person name="Stavropoulos S."/>
            <person name="Stone C."/>
            <person name="Strader C."/>
            <person name="Tesfaye S."/>
            <person name="Thomson T."/>
            <person name="Thoulutsang Y."/>
            <person name="Thoulutsang D."/>
            <person name="Topham K."/>
            <person name="Topping I."/>
            <person name="Tsamla T."/>
            <person name="Vassiliev H."/>
            <person name="Vo A."/>
            <person name="Wangchuk T."/>
            <person name="Wangdi T."/>
            <person name="Weiand M."/>
            <person name="Wilkinson J."/>
            <person name="Wilson A."/>
            <person name="Yadav S."/>
            <person name="Young G."/>
            <person name="Yu Q."/>
            <person name="Zembek L."/>
            <person name="Zhong D."/>
            <person name="Zimmer A."/>
            <person name="Zwirko Z."/>
            <person name="Jaffe D.B."/>
            <person name="Alvarez P."/>
            <person name="Brockman W."/>
            <person name="Butler J."/>
            <person name="Chin C."/>
            <person name="Gnerre S."/>
            <person name="Grabherr M."/>
            <person name="Kleber M."/>
            <person name="Mauceli E."/>
            <person name="MacCallum I."/>
        </authorList>
    </citation>
    <scope>NUCLEOTIDE SEQUENCE [LARGE SCALE GENOMIC DNA]</scope>
    <source>
        <strain evidence="15">TSC#14024-0371.13</strain>
        <strain evidence="16">Tucson 14024-0371.13</strain>
    </source>
</reference>
<keyword evidence="6" id="KW-0805">Transcription regulation</keyword>
<dbReference type="InterPro" id="IPR026314">
    <property type="entry name" value="YLP_motif_con_p1"/>
</dbReference>
<feature type="compositionally biased region" description="Low complexity" evidence="13">
    <location>
        <begin position="36"/>
        <end position="51"/>
    </location>
</feature>
<evidence type="ECO:0000256" key="13">
    <source>
        <dbReference type="SAM" id="MobiDB-lite"/>
    </source>
</evidence>
<feature type="compositionally biased region" description="Basic and acidic residues" evidence="13">
    <location>
        <begin position="1193"/>
        <end position="1205"/>
    </location>
</feature>
<feature type="compositionally biased region" description="Polar residues" evidence="13">
    <location>
        <begin position="1235"/>
        <end position="1245"/>
    </location>
</feature>
<comment type="function">
    <text evidence="9">Plays a role in the reduction of telomerase activity during differentiation of embryonic stem cells by binding to the core promoter of TERT and controlling its down-regulation.</text>
</comment>
<feature type="compositionally biased region" description="Basic and acidic residues" evidence="13">
    <location>
        <begin position="801"/>
        <end position="810"/>
    </location>
</feature>
<feature type="compositionally biased region" description="Pro residues" evidence="13">
    <location>
        <begin position="13"/>
        <end position="35"/>
    </location>
</feature>
<dbReference type="Pfam" id="PF13671">
    <property type="entry name" value="AAA_33"/>
    <property type="match status" value="1"/>
</dbReference>
<dbReference type="InterPro" id="IPR027417">
    <property type="entry name" value="P-loop_NTPase"/>
</dbReference>
<feature type="compositionally biased region" description="Acidic residues" evidence="13">
    <location>
        <begin position="1465"/>
        <end position="1474"/>
    </location>
</feature>
<evidence type="ECO:0000313" key="16">
    <source>
        <dbReference type="Proteomes" id="UP000007801"/>
    </source>
</evidence>
<gene>
    <name evidence="15" type="primary">Dana\GF19153</name>
    <name evidence="15" type="synonym">dana_GLEANR_20866</name>
    <name evidence="15" type="ORF">GF19153</name>
</gene>
<feature type="compositionally biased region" description="Basic and acidic residues" evidence="13">
    <location>
        <begin position="1437"/>
        <end position="1457"/>
    </location>
</feature>
<feature type="compositionally biased region" description="Gly residues" evidence="13">
    <location>
        <begin position="682"/>
        <end position="695"/>
    </location>
</feature>
<evidence type="ECO:0000256" key="12">
    <source>
        <dbReference type="ARBA" id="ARBA00083294"/>
    </source>
</evidence>
<keyword evidence="5" id="KW-0832">Ubl conjugation</keyword>
<dbReference type="eggNOG" id="KOG2400">
    <property type="taxonomic scope" value="Eukaryota"/>
</dbReference>
<feature type="compositionally biased region" description="Polar residues" evidence="13">
    <location>
        <begin position="423"/>
        <end position="466"/>
    </location>
</feature>
<keyword evidence="3" id="KW-0678">Repressor</keyword>
<dbReference type="GO" id="GO:0032204">
    <property type="term" value="P:regulation of telomere maintenance"/>
    <property type="evidence" value="ECO:0007669"/>
    <property type="project" value="TreeGrafter"/>
</dbReference>
<dbReference type="InterPro" id="IPR058903">
    <property type="entry name" value="Spectrin_YLPM1-like"/>
</dbReference>
<organism evidence="15 16">
    <name type="scientific">Drosophila ananassae</name>
    <name type="common">Fruit fly</name>
    <dbReference type="NCBI Taxonomy" id="7217"/>
    <lineage>
        <taxon>Eukaryota</taxon>
        <taxon>Metazoa</taxon>
        <taxon>Ecdysozoa</taxon>
        <taxon>Arthropoda</taxon>
        <taxon>Hexapoda</taxon>
        <taxon>Insecta</taxon>
        <taxon>Pterygota</taxon>
        <taxon>Neoptera</taxon>
        <taxon>Endopterygota</taxon>
        <taxon>Diptera</taxon>
        <taxon>Brachycera</taxon>
        <taxon>Muscomorpha</taxon>
        <taxon>Ephydroidea</taxon>
        <taxon>Drosophilidae</taxon>
        <taxon>Drosophila</taxon>
        <taxon>Sophophora</taxon>
    </lineage>
</organism>
<dbReference type="EMBL" id="CH902635">
    <property type="protein sequence ID" value="KPU74716.1"/>
    <property type="molecule type" value="Genomic_DNA"/>
</dbReference>
<feature type="compositionally biased region" description="Polar residues" evidence="13">
    <location>
        <begin position="1057"/>
        <end position="1077"/>
    </location>
</feature>
<dbReference type="STRING" id="7217.B3MZC2"/>
<comment type="subcellular location">
    <subcellularLocation>
        <location evidence="1">Nucleus speckle</location>
    </subcellularLocation>
</comment>
<dbReference type="OMA" id="KSKWECD"/>
<feature type="compositionally biased region" description="Low complexity" evidence="13">
    <location>
        <begin position="967"/>
        <end position="984"/>
    </location>
</feature>
<feature type="region of interest" description="Disordered" evidence="13">
    <location>
        <begin position="1"/>
        <end position="51"/>
    </location>
</feature>
<dbReference type="HOGENOM" id="CLU_002215_0_0_1"/>
<evidence type="ECO:0000256" key="8">
    <source>
        <dbReference type="ARBA" id="ARBA00023242"/>
    </source>
</evidence>
<keyword evidence="2" id="KW-0488">Methylation</keyword>
<accession>B3MZC2</accession>
<keyword evidence="16" id="KW-1185">Reference proteome</keyword>
<evidence type="ECO:0000256" key="4">
    <source>
        <dbReference type="ARBA" id="ARBA00022499"/>
    </source>
</evidence>
<evidence type="ECO:0000256" key="9">
    <source>
        <dbReference type="ARBA" id="ARBA00058677"/>
    </source>
</evidence>
<feature type="compositionally biased region" description="Gly residues" evidence="13">
    <location>
        <begin position="1180"/>
        <end position="1192"/>
    </location>
</feature>
<feature type="compositionally biased region" description="Gly residues" evidence="13">
    <location>
        <begin position="1160"/>
        <end position="1170"/>
    </location>
</feature>
<protein>
    <recommendedName>
        <fullName evidence="11">YLP motif-containing protein 1</fullName>
    </recommendedName>
    <alternativeName>
        <fullName evidence="12">Nuclear protein ZAP3</fullName>
    </alternativeName>
</protein>
<evidence type="ECO:0000256" key="2">
    <source>
        <dbReference type="ARBA" id="ARBA00022481"/>
    </source>
</evidence>
<proteinExistence type="predicted"/>
<feature type="domain" description="YLPM1-like spectrin repeat" evidence="14">
    <location>
        <begin position="582"/>
        <end position="680"/>
    </location>
</feature>
<dbReference type="Pfam" id="PF26583">
    <property type="entry name" value="Spectrin_YLPM1"/>
    <property type="match status" value="1"/>
</dbReference>
<feature type="region of interest" description="Disordered" evidence="13">
    <location>
        <begin position="1399"/>
        <end position="1477"/>
    </location>
</feature>
<dbReference type="GO" id="GO:0008157">
    <property type="term" value="F:protein phosphatase 1 binding"/>
    <property type="evidence" value="ECO:0007669"/>
    <property type="project" value="EnsemblMetazoa"/>
</dbReference>
<feature type="compositionally biased region" description="Low complexity" evidence="13">
    <location>
        <begin position="1085"/>
        <end position="1097"/>
    </location>
</feature>
<dbReference type="OrthoDB" id="513595at2759"/>
<feature type="compositionally biased region" description="Pro residues" evidence="13">
    <location>
        <begin position="277"/>
        <end position="290"/>
    </location>
</feature>
<evidence type="ECO:0000256" key="5">
    <source>
        <dbReference type="ARBA" id="ARBA00022843"/>
    </source>
</evidence>
<feature type="compositionally biased region" description="Basic residues" evidence="13">
    <location>
        <begin position="1406"/>
        <end position="1416"/>
    </location>
</feature>
<feature type="compositionally biased region" description="Polar residues" evidence="13">
    <location>
        <begin position="733"/>
        <end position="752"/>
    </location>
</feature>
<feature type="compositionally biased region" description="Polar residues" evidence="13">
    <location>
        <begin position="247"/>
        <end position="273"/>
    </location>
</feature>
<dbReference type="FunFam" id="3.40.50.300:FF:000399">
    <property type="entry name" value="YLP motif containing 1"/>
    <property type="match status" value="1"/>
</dbReference>
<dbReference type="PANTHER" id="PTHR13413:SF0">
    <property type="entry name" value="YLP MOTIF-CONTAINING PROTEIN 1"/>
    <property type="match status" value="1"/>
</dbReference>
<evidence type="ECO:0000313" key="15">
    <source>
        <dbReference type="EMBL" id="EDV33723.1"/>
    </source>
</evidence>
<feature type="compositionally biased region" description="Gly residues" evidence="13">
    <location>
        <begin position="501"/>
        <end position="524"/>
    </location>
</feature>
<evidence type="ECO:0000256" key="7">
    <source>
        <dbReference type="ARBA" id="ARBA00023163"/>
    </source>
</evidence>
<feature type="compositionally biased region" description="Polar residues" evidence="13">
    <location>
        <begin position="930"/>
        <end position="954"/>
    </location>
</feature>
<feature type="compositionally biased region" description="Low complexity" evidence="13">
    <location>
        <begin position="291"/>
        <end position="301"/>
    </location>
</feature>
<dbReference type="KEGG" id="dan:6501915"/>
<feature type="compositionally biased region" description="Low complexity" evidence="13">
    <location>
        <begin position="483"/>
        <end position="500"/>
    </location>
</feature>
<feature type="compositionally biased region" description="Low complexity" evidence="13">
    <location>
        <begin position="573"/>
        <end position="594"/>
    </location>
</feature>
<dbReference type="Proteomes" id="UP000007801">
    <property type="component" value="Unassembled WGS sequence"/>
</dbReference>
<name>B3MZC2_DROAN</name>
<feature type="compositionally biased region" description="Polar residues" evidence="13">
    <location>
        <begin position="302"/>
        <end position="319"/>
    </location>
</feature>
<feature type="compositionally biased region" description="Gly residues" evidence="13">
    <location>
        <begin position="1214"/>
        <end position="1227"/>
    </location>
</feature>
<feature type="region of interest" description="Disordered" evidence="13">
    <location>
        <begin position="197"/>
        <end position="594"/>
    </location>
</feature>
<dbReference type="EMBL" id="CH902635">
    <property type="protein sequence ID" value="KPU74714.1"/>
    <property type="molecule type" value="Genomic_DNA"/>
</dbReference>
<evidence type="ECO:0000256" key="3">
    <source>
        <dbReference type="ARBA" id="ARBA00022491"/>
    </source>
</evidence>
<feature type="compositionally biased region" description="Polar residues" evidence="13">
    <location>
        <begin position="1423"/>
        <end position="1436"/>
    </location>
</feature>
<feature type="compositionally biased region" description="Gly residues" evidence="13">
    <location>
        <begin position="1108"/>
        <end position="1148"/>
    </location>
</feature>
<keyword evidence="7" id="KW-0804">Transcription</keyword>
<feature type="region of interest" description="Disordered" evidence="13">
    <location>
        <begin position="670"/>
        <end position="1294"/>
    </location>
</feature>
<dbReference type="GeneID" id="6501915"/>
<reference evidence="15" key="2">
    <citation type="journal article" date="2008" name="Bioinformatics">
        <title>Assembly reconciliation.</title>
        <authorList>
            <person name="Zimin A.V."/>
            <person name="Smith D.R."/>
            <person name="Sutton G."/>
            <person name="Yorke J.A."/>
        </authorList>
    </citation>
    <scope>NUCLEOTIDE SEQUENCE</scope>
    <source>
        <strain evidence="15">TSC#14024-0371.13</strain>
    </source>
</reference>